<accession>A0A0L6VRA6</accession>
<evidence type="ECO:0000313" key="2">
    <source>
        <dbReference type="EMBL" id="KNZ63231.1"/>
    </source>
</evidence>
<protein>
    <submittedName>
        <fullName evidence="2">Uncharacterized protein</fullName>
    </submittedName>
</protein>
<proteinExistence type="predicted"/>
<comment type="caution">
    <text evidence="2">The sequence shown here is derived from an EMBL/GenBank/DDBJ whole genome shotgun (WGS) entry which is preliminary data.</text>
</comment>
<sequence>MEDKPLASSSRPSSIQSDPFPPVTDDHLGCRLIGASVGVAGSCILAQEISQRRPALFFAKPRIHTRILLARFVQLARCK</sequence>
<dbReference type="OrthoDB" id="2506781at2759"/>
<evidence type="ECO:0000256" key="1">
    <source>
        <dbReference type="SAM" id="MobiDB-lite"/>
    </source>
</evidence>
<feature type="compositionally biased region" description="Low complexity" evidence="1">
    <location>
        <begin position="8"/>
        <end position="17"/>
    </location>
</feature>
<gene>
    <name evidence="2" type="ORF">VP01_116g4</name>
</gene>
<evidence type="ECO:0000313" key="3">
    <source>
        <dbReference type="Proteomes" id="UP000037035"/>
    </source>
</evidence>
<dbReference type="VEuPathDB" id="FungiDB:VP01_116g4"/>
<keyword evidence="3" id="KW-1185">Reference proteome</keyword>
<reference evidence="2 3" key="1">
    <citation type="submission" date="2015-08" db="EMBL/GenBank/DDBJ databases">
        <title>Next Generation Sequencing and Analysis of the Genome of Puccinia sorghi L Schw, the Causal Agent of Maize Common Rust.</title>
        <authorList>
            <person name="Rochi L."/>
            <person name="Burguener G."/>
            <person name="Darino M."/>
            <person name="Turjanski A."/>
            <person name="Kreff E."/>
            <person name="Dieguez M.J."/>
            <person name="Sacco F."/>
        </authorList>
    </citation>
    <scope>NUCLEOTIDE SEQUENCE [LARGE SCALE GENOMIC DNA]</scope>
    <source>
        <strain evidence="2 3">RO10H11247</strain>
    </source>
</reference>
<feature type="region of interest" description="Disordered" evidence="1">
    <location>
        <begin position="1"/>
        <end position="22"/>
    </location>
</feature>
<dbReference type="EMBL" id="LAVV01001888">
    <property type="protein sequence ID" value="KNZ63231.1"/>
    <property type="molecule type" value="Genomic_DNA"/>
</dbReference>
<dbReference type="AlphaFoldDB" id="A0A0L6VRA6"/>
<organism evidence="2 3">
    <name type="scientific">Puccinia sorghi</name>
    <dbReference type="NCBI Taxonomy" id="27349"/>
    <lineage>
        <taxon>Eukaryota</taxon>
        <taxon>Fungi</taxon>
        <taxon>Dikarya</taxon>
        <taxon>Basidiomycota</taxon>
        <taxon>Pucciniomycotina</taxon>
        <taxon>Pucciniomycetes</taxon>
        <taxon>Pucciniales</taxon>
        <taxon>Pucciniaceae</taxon>
        <taxon>Puccinia</taxon>
    </lineage>
</organism>
<dbReference type="Proteomes" id="UP000037035">
    <property type="component" value="Unassembled WGS sequence"/>
</dbReference>
<name>A0A0L6VRA6_9BASI</name>